<dbReference type="RefSeq" id="XP_012204822.1">
    <property type="nucleotide sequence ID" value="XM_012349432.1"/>
</dbReference>
<organism evidence="1 2">
    <name type="scientific">Saprolegnia parasitica (strain CBS 223.65)</name>
    <dbReference type="NCBI Taxonomy" id="695850"/>
    <lineage>
        <taxon>Eukaryota</taxon>
        <taxon>Sar</taxon>
        <taxon>Stramenopiles</taxon>
        <taxon>Oomycota</taxon>
        <taxon>Saprolegniomycetes</taxon>
        <taxon>Saprolegniales</taxon>
        <taxon>Saprolegniaceae</taxon>
        <taxon>Saprolegnia</taxon>
    </lineage>
</organism>
<dbReference type="GeneID" id="24141888"/>
<reference evidence="1 2" key="1">
    <citation type="journal article" date="2013" name="PLoS Genet.">
        <title>Distinctive expansion of potential virulence genes in the genome of the oomycete fish pathogen Saprolegnia parasitica.</title>
        <authorList>
            <person name="Jiang R.H."/>
            <person name="de Bruijn I."/>
            <person name="Haas B.J."/>
            <person name="Belmonte R."/>
            <person name="Lobach L."/>
            <person name="Christie J."/>
            <person name="van den Ackerveken G."/>
            <person name="Bottin A."/>
            <person name="Bulone V."/>
            <person name="Diaz-Moreno S.M."/>
            <person name="Dumas B."/>
            <person name="Fan L."/>
            <person name="Gaulin E."/>
            <person name="Govers F."/>
            <person name="Grenville-Briggs L.J."/>
            <person name="Horner N.R."/>
            <person name="Levin J.Z."/>
            <person name="Mammella M."/>
            <person name="Meijer H.J."/>
            <person name="Morris P."/>
            <person name="Nusbaum C."/>
            <person name="Oome S."/>
            <person name="Phillips A.J."/>
            <person name="van Rooyen D."/>
            <person name="Rzeszutek E."/>
            <person name="Saraiva M."/>
            <person name="Secombes C.J."/>
            <person name="Seidl M.F."/>
            <person name="Snel B."/>
            <person name="Stassen J.H."/>
            <person name="Sykes S."/>
            <person name="Tripathy S."/>
            <person name="van den Berg H."/>
            <person name="Vega-Arreguin J.C."/>
            <person name="Wawra S."/>
            <person name="Young S.K."/>
            <person name="Zeng Q."/>
            <person name="Dieguez-Uribeondo J."/>
            <person name="Russ C."/>
            <person name="Tyler B.M."/>
            <person name="van West P."/>
        </authorList>
    </citation>
    <scope>NUCLEOTIDE SEQUENCE [LARGE SCALE GENOMIC DNA]</scope>
    <source>
        <strain evidence="1 2">CBS 223.65</strain>
    </source>
</reference>
<proteinExistence type="predicted"/>
<evidence type="ECO:0000313" key="2">
    <source>
        <dbReference type="Proteomes" id="UP000030745"/>
    </source>
</evidence>
<dbReference type="Proteomes" id="UP000030745">
    <property type="component" value="Unassembled WGS sequence"/>
</dbReference>
<accession>A0A067CCI7</accession>
<gene>
    <name evidence="1" type="ORF">SPRG_20912</name>
</gene>
<dbReference type="KEGG" id="spar:SPRG_20912"/>
<protein>
    <submittedName>
        <fullName evidence="1">Uncharacterized protein</fullName>
    </submittedName>
</protein>
<evidence type="ECO:0000313" key="1">
    <source>
        <dbReference type="EMBL" id="KDO24537.1"/>
    </source>
</evidence>
<name>A0A067CCI7_SAPPC</name>
<dbReference type="VEuPathDB" id="FungiDB:SPRG_20912"/>
<dbReference type="AlphaFoldDB" id="A0A067CCI7"/>
<sequence length="100" mass="10616">MSWHGAGASTLRCGRRVLAALRVRPPVTGLALLTRAISRGELAPTSSQCSEVPIDRTLVSAPLLHEADRVEGQSSFAFACPCFSPRHGCAEELRVSCAPT</sequence>
<dbReference type="EMBL" id="KK583241">
    <property type="protein sequence ID" value="KDO24537.1"/>
    <property type="molecule type" value="Genomic_DNA"/>
</dbReference>
<keyword evidence="2" id="KW-1185">Reference proteome</keyword>